<dbReference type="PANTHER" id="PTHR11986:SF58">
    <property type="entry name" value="LEUCINE_METHIONINE RACEMASE"/>
    <property type="match status" value="1"/>
</dbReference>
<dbReference type="InterPro" id="IPR015421">
    <property type="entry name" value="PyrdxlP-dep_Trfase_major"/>
</dbReference>
<keyword evidence="5 6" id="KW-0663">Pyridoxal phosphate</keyword>
<reference evidence="8" key="1">
    <citation type="submission" date="2014-12" db="EMBL/GenBank/DDBJ databases">
        <authorList>
            <person name="Jaenicke S."/>
        </authorList>
    </citation>
    <scope>NUCLEOTIDE SEQUENCE [LARGE SCALE GENOMIC DNA]</scope>
</reference>
<dbReference type="NCBIfam" id="TIGR00700">
    <property type="entry name" value="GABAtrnsam"/>
    <property type="match status" value="1"/>
</dbReference>
<proteinExistence type="inferred from homology"/>
<dbReference type="InterPro" id="IPR005814">
    <property type="entry name" value="Aminotrans_3"/>
</dbReference>
<evidence type="ECO:0000256" key="4">
    <source>
        <dbReference type="ARBA" id="ARBA00022679"/>
    </source>
</evidence>
<organism evidence="7 8">
    <name type="scientific">Helicobacter ailurogastricus</name>
    <dbReference type="NCBI Taxonomy" id="1578720"/>
    <lineage>
        <taxon>Bacteria</taxon>
        <taxon>Pseudomonadati</taxon>
        <taxon>Campylobacterota</taxon>
        <taxon>Epsilonproteobacteria</taxon>
        <taxon>Campylobacterales</taxon>
        <taxon>Helicobacteraceae</taxon>
        <taxon>Helicobacter</taxon>
    </lineage>
</organism>
<dbReference type="EMBL" id="CDMG01000009">
    <property type="protein sequence ID" value="CRF53032.1"/>
    <property type="molecule type" value="Genomic_DNA"/>
</dbReference>
<dbReference type="EC" id="2.6.1.19" evidence="7"/>
<dbReference type="Proteomes" id="UP000043437">
    <property type="component" value="Unassembled WGS sequence"/>
</dbReference>
<evidence type="ECO:0000256" key="1">
    <source>
        <dbReference type="ARBA" id="ARBA00001933"/>
    </source>
</evidence>
<dbReference type="InterPro" id="IPR015422">
    <property type="entry name" value="PyrdxlP-dep_Trfase_small"/>
</dbReference>
<dbReference type="GO" id="GO:0009448">
    <property type="term" value="P:gamma-aminobutyric acid metabolic process"/>
    <property type="evidence" value="ECO:0007669"/>
    <property type="project" value="InterPro"/>
</dbReference>
<comment type="cofactor">
    <cofactor evidence="1">
        <name>pyridoxal 5'-phosphate</name>
        <dbReference type="ChEBI" id="CHEBI:597326"/>
    </cofactor>
</comment>
<keyword evidence="3 7" id="KW-0032">Aminotransferase</keyword>
<dbReference type="InterPro" id="IPR004632">
    <property type="entry name" value="4NH2But_aminotransferase_bac"/>
</dbReference>
<sequence>MLLQRQFIGLFVSLFSEFLYNLPCFNKGANMQNLAQRREAATPRGIGIACDWFVSEAQNATIKSIDGREFIDFAGGIAVLNVGHRHPKVIQAVQAQLARFTHTAYQVTPYESYIELAEKINTLAPIYGVKKSCFFTTGGEATENAIKIAKGHTKRYGVIAFGGAFHGRTSMAVSMTGKVSPYKAEIGVGMPGVYHAYYPNELHGVSVKDALKSLEFICQCSIAPKDVAAVIFEPVQGEGGFNPAPAEFVEGLRAFCDTHKIVLIADEVQTGFCRTGKTFAMEHFKLQADIICIAKSLGGGLPISGIVGKADIMDSLSAGGLGGTYAGNPLAVAAALEVLKIIEEENLNEKANKLGQQLKDSLNTLKEKENIAQMAQIRGLGSMVALELFEGNKPSANLAKAVQKEAMAQGLLLLTCGSYTNVIRFLYPLTIPQAQFDKALEILNNSIKKAIA</sequence>
<dbReference type="Gene3D" id="3.40.640.10">
    <property type="entry name" value="Type I PLP-dependent aspartate aminotransferase-like (Major domain)"/>
    <property type="match status" value="1"/>
</dbReference>
<dbReference type="PROSITE" id="PS00600">
    <property type="entry name" value="AA_TRANSFER_CLASS_3"/>
    <property type="match status" value="1"/>
</dbReference>
<dbReference type="SUPFAM" id="SSF53383">
    <property type="entry name" value="PLP-dependent transferases"/>
    <property type="match status" value="1"/>
</dbReference>
<dbReference type="CDD" id="cd00610">
    <property type="entry name" value="OAT_like"/>
    <property type="match status" value="1"/>
</dbReference>
<evidence type="ECO:0000256" key="5">
    <source>
        <dbReference type="ARBA" id="ARBA00022898"/>
    </source>
</evidence>
<dbReference type="GO" id="GO:0042802">
    <property type="term" value="F:identical protein binding"/>
    <property type="evidence" value="ECO:0007669"/>
    <property type="project" value="TreeGrafter"/>
</dbReference>
<dbReference type="Pfam" id="PF00202">
    <property type="entry name" value="Aminotran_3"/>
    <property type="match status" value="1"/>
</dbReference>
<gene>
    <name evidence="7" type="ORF">HAL07_14970</name>
</gene>
<dbReference type="FunFam" id="3.40.640.10:FF:000013">
    <property type="entry name" value="4-aminobutyrate aminotransferase"/>
    <property type="match status" value="1"/>
</dbReference>
<dbReference type="GO" id="GO:0030170">
    <property type="term" value="F:pyridoxal phosphate binding"/>
    <property type="evidence" value="ECO:0007669"/>
    <property type="project" value="InterPro"/>
</dbReference>
<name>A0A0K2Y3Y2_9HELI</name>
<dbReference type="InterPro" id="IPR015424">
    <property type="entry name" value="PyrdxlP-dep_Trfase"/>
</dbReference>
<dbReference type="PANTHER" id="PTHR11986">
    <property type="entry name" value="AMINOTRANSFERASE CLASS III"/>
    <property type="match status" value="1"/>
</dbReference>
<evidence type="ECO:0000256" key="3">
    <source>
        <dbReference type="ARBA" id="ARBA00022576"/>
    </source>
</evidence>
<comment type="similarity">
    <text evidence="2 6">Belongs to the class-III pyridoxal-phosphate-dependent aminotransferase family.</text>
</comment>
<evidence type="ECO:0000256" key="6">
    <source>
        <dbReference type="RuleBase" id="RU003560"/>
    </source>
</evidence>
<dbReference type="InterPro" id="IPR049704">
    <property type="entry name" value="Aminotrans_3_PPA_site"/>
</dbReference>
<dbReference type="InterPro" id="IPR050103">
    <property type="entry name" value="Class-III_PLP-dep_AT"/>
</dbReference>
<accession>A0A0K2Y3Y2</accession>
<dbReference type="PIRSF" id="PIRSF000521">
    <property type="entry name" value="Transaminase_4ab_Lys_Orn"/>
    <property type="match status" value="1"/>
</dbReference>
<protein>
    <submittedName>
        <fullName evidence="7">Gamma-aminobutyrate:alpha-ketoglutarate aminotransferase</fullName>
        <ecNumber evidence="7">2.6.1.19</ecNumber>
    </submittedName>
</protein>
<dbReference type="GO" id="GO:0034386">
    <property type="term" value="F:4-aminobutyrate:2-oxoglutarate transaminase activity"/>
    <property type="evidence" value="ECO:0007669"/>
    <property type="project" value="UniProtKB-EC"/>
</dbReference>
<evidence type="ECO:0000313" key="7">
    <source>
        <dbReference type="EMBL" id="CRF53032.1"/>
    </source>
</evidence>
<dbReference type="AlphaFoldDB" id="A0A0K2Y3Y2"/>
<dbReference type="Gene3D" id="3.90.1150.10">
    <property type="entry name" value="Aspartate Aminotransferase, domain 1"/>
    <property type="match status" value="1"/>
</dbReference>
<evidence type="ECO:0000313" key="8">
    <source>
        <dbReference type="Proteomes" id="UP000043437"/>
    </source>
</evidence>
<evidence type="ECO:0000256" key="2">
    <source>
        <dbReference type="ARBA" id="ARBA00008954"/>
    </source>
</evidence>
<keyword evidence="4 7" id="KW-0808">Transferase</keyword>